<dbReference type="Gene3D" id="2.160.10.10">
    <property type="entry name" value="Hexapeptide repeat proteins"/>
    <property type="match status" value="2"/>
</dbReference>
<organism evidence="1 2">
    <name type="scientific">Desulfobaculum bizertense DSM 18034</name>
    <dbReference type="NCBI Taxonomy" id="1121442"/>
    <lineage>
        <taxon>Bacteria</taxon>
        <taxon>Pseudomonadati</taxon>
        <taxon>Thermodesulfobacteriota</taxon>
        <taxon>Desulfovibrionia</taxon>
        <taxon>Desulfovibrionales</taxon>
        <taxon>Desulfovibrionaceae</taxon>
        <taxon>Desulfobaculum</taxon>
    </lineage>
</organism>
<gene>
    <name evidence="1" type="ORF">SAMN02745702_01805</name>
</gene>
<dbReference type="Pfam" id="PF18776">
    <property type="entry name" value="Hexapep_loop"/>
    <property type="match status" value="1"/>
</dbReference>
<keyword evidence="1" id="KW-0808">Transferase</keyword>
<dbReference type="SUPFAM" id="SSF51161">
    <property type="entry name" value="Trimeric LpxA-like enzymes"/>
    <property type="match status" value="1"/>
</dbReference>
<protein>
    <submittedName>
        <fullName evidence="1">Carbonic anhydrase or acetyltransferase, isoleucine patch superfamily</fullName>
    </submittedName>
</protein>
<evidence type="ECO:0000313" key="2">
    <source>
        <dbReference type="Proteomes" id="UP000189733"/>
    </source>
</evidence>
<dbReference type="GO" id="GO:0016740">
    <property type="term" value="F:transferase activity"/>
    <property type="evidence" value="ECO:0007669"/>
    <property type="project" value="UniProtKB-KW"/>
</dbReference>
<dbReference type="AlphaFoldDB" id="A0A1T4W817"/>
<dbReference type="STRING" id="1121442.SAMN02745702_01805"/>
<proteinExistence type="predicted"/>
<sequence>MNQLDNLLKSIIAHVNVNLREFVDVGPHIRHLVDNDKLANFYGFYALTPHHPLYFKFTESCLSGTYFLGKCVATRSIIYKSDIRGDELKRRGDVVSVDGLNIRIYDDEIIFIRDSFLLKTLVHNNSHDPENLEKFSIRNTVALHWSNIHGSTMEGCFLGPFATVDLTSSHNCVFGAYSYTQASDLSNVYVPPGRIWIKVENGFEFTYQFDDKVLEKYIAYETGSAPTGLLMDYVEDRKGDFIPIYSSVQENPVPVPPGASLSPYAVVKGQTRIDRNVLVAQRAYLEEAWLGEGSNAQENCYIVHSSLEGEDVTAHGGKIIHTHLGRHIFVGFNAFLHGSPENPLQVGDNSIIMPHTIIDAEEPLEIPANSLVWGYIQNADDLAKNSIPLEEMEKVDGELEMGSMKFSGKGKMFADVFRHRIQHILEENGAFYDGKNGKNGAGHAQKNHDMAFNTMQPYPSGQLRGLYPGLEISPTSLDYFAHIDD</sequence>
<name>A0A1T4W817_9BACT</name>
<dbReference type="OrthoDB" id="5441734at2"/>
<dbReference type="Proteomes" id="UP000189733">
    <property type="component" value="Unassembled WGS sequence"/>
</dbReference>
<reference evidence="1 2" key="1">
    <citation type="submission" date="2017-02" db="EMBL/GenBank/DDBJ databases">
        <authorList>
            <person name="Peterson S.W."/>
        </authorList>
    </citation>
    <scope>NUCLEOTIDE SEQUENCE [LARGE SCALE GENOMIC DNA]</scope>
    <source>
        <strain evidence="1 2">DSM 18034</strain>
    </source>
</reference>
<dbReference type="InterPro" id="IPR011004">
    <property type="entry name" value="Trimer_LpxA-like_sf"/>
</dbReference>
<dbReference type="RefSeq" id="WP_078685087.1">
    <property type="nucleotide sequence ID" value="NZ_FUYA01000005.1"/>
</dbReference>
<dbReference type="InterPro" id="IPR040730">
    <property type="entry name" value="Hexapep_loop"/>
</dbReference>
<dbReference type="EMBL" id="FUYA01000005">
    <property type="protein sequence ID" value="SKA73145.1"/>
    <property type="molecule type" value="Genomic_DNA"/>
</dbReference>
<accession>A0A1T4W817</accession>
<evidence type="ECO:0000313" key="1">
    <source>
        <dbReference type="EMBL" id="SKA73145.1"/>
    </source>
</evidence>
<keyword evidence="2" id="KW-1185">Reference proteome</keyword>